<gene>
    <name evidence="1" type="ORF">PR048_021236</name>
</gene>
<sequence>MSERYICISSVKFTEHYLVLRAGFMQAQTSATETLLVKKVIKANVTRAEKAVDKLTSGDVSATTVHQKRVHFMLNEVDKLLIGFNIDASGEESKAHDEDLGEVQD</sequence>
<organism evidence="1 2">
    <name type="scientific">Dryococelus australis</name>
    <dbReference type="NCBI Taxonomy" id="614101"/>
    <lineage>
        <taxon>Eukaryota</taxon>
        <taxon>Metazoa</taxon>
        <taxon>Ecdysozoa</taxon>
        <taxon>Arthropoda</taxon>
        <taxon>Hexapoda</taxon>
        <taxon>Insecta</taxon>
        <taxon>Pterygota</taxon>
        <taxon>Neoptera</taxon>
        <taxon>Polyneoptera</taxon>
        <taxon>Phasmatodea</taxon>
        <taxon>Verophasmatodea</taxon>
        <taxon>Anareolatae</taxon>
        <taxon>Phasmatidae</taxon>
        <taxon>Eurycanthinae</taxon>
        <taxon>Dryococelus</taxon>
    </lineage>
</organism>
<evidence type="ECO:0000313" key="2">
    <source>
        <dbReference type="Proteomes" id="UP001159363"/>
    </source>
</evidence>
<reference evidence="1 2" key="1">
    <citation type="submission" date="2023-02" db="EMBL/GenBank/DDBJ databases">
        <title>LHISI_Scaffold_Assembly.</title>
        <authorList>
            <person name="Stuart O.P."/>
            <person name="Cleave R."/>
            <person name="Magrath M.J.L."/>
            <person name="Mikheyev A.S."/>
        </authorList>
    </citation>
    <scope>NUCLEOTIDE SEQUENCE [LARGE SCALE GENOMIC DNA]</scope>
    <source>
        <strain evidence="1">Daus_M_001</strain>
        <tissue evidence="1">Leg muscle</tissue>
    </source>
</reference>
<dbReference type="Proteomes" id="UP001159363">
    <property type="component" value="Chromosome 7"/>
</dbReference>
<accession>A0ABQ9GXL4</accession>
<proteinExistence type="predicted"/>
<dbReference type="EMBL" id="JARBHB010000008">
    <property type="protein sequence ID" value="KAJ8876789.1"/>
    <property type="molecule type" value="Genomic_DNA"/>
</dbReference>
<protein>
    <submittedName>
        <fullName evidence="1">Uncharacterized protein</fullName>
    </submittedName>
</protein>
<name>A0ABQ9GXL4_9NEOP</name>
<comment type="caution">
    <text evidence="1">The sequence shown here is derived from an EMBL/GenBank/DDBJ whole genome shotgun (WGS) entry which is preliminary data.</text>
</comment>
<evidence type="ECO:0000313" key="1">
    <source>
        <dbReference type="EMBL" id="KAJ8876789.1"/>
    </source>
</evidence>
<keyword evidence="2" id="KW-1185">Reference proteome</keyword>